<keyword evidence="2" id="KW-1133">Transmembrane helix</keyword>
<dbReference type="SUPFAM" id="SSF50911">
    <property type="entry name" value="Mannose 6-phosphate receptor domain"/>
    <property type="match status" value="1"/>
</dbReference>
<dbReference type="GO" id="GO:0000139">
    <property type="term" value="C:Golgi membrane"/>
    <property type="evidence" value="ECO:0007669"/>
    <property type="project" value="UniProtKB-SubCell"/>
</dbReference>
<reference evidence="3" key="1">
    <citation type="submission" date="2021-04" db="EMBL/GenBank/DDBJ databases">
        <authorList>
            <consortium name="Molecular Ecology Group"/>
        </authorList>
    </citation>
    <scope>NUCLEOTIDE SEQUENCE</scope>
</reference>
<evidence type="ECO:0000256" key="1">
    <source>
        <dbReference type="ARBA" id="ARBA00023180"/>
    </source>
</evidence>
<dbReference type="Gene3D" id="2.70.130.10">
    <property type="entry name" value="Mannose-6-phosphate receptor binding domain"/>
    <property type="match status" value="1"/>
</dbReference>
<keyword evidence="2" id="KW-0472">Membrane</keyword>
<dbReference type="InterPro" id="IPR009011">
    <property type="entry name" value="Man6P_isomerase_rcpt-bd_dom_sf"/>
</dbReference>
<keyword evidence="1" id="KW-0325">Glycoprotein</keyword>
<dbReference type="EMBL" id="CAJHNH020001868">
    <property type="protein sequence ID" value="CAG5124759.1"/>
    <property type="molecule type" value="Genomic_DNA"/>
</dbReference>
<evidence type="ECO:0000256" key="2">
    <source>
        <dbReference type="SAM" id="Phobius"/>
    </source>
</evidence>
<dbReference type="InterPro" id="IPR028927">
    <property type="entry name" value="Man-6-P_rcpt"/>
</dbReference>
<dbReference type="GO" id="GO:0005802">
    <property type="term" value="C:trans-Golgi network"/>
    <property type="evidence" value="ECO:0007669"/>
    <property type="project" value="TreeGrafter"/>
</dbReference>
<comment type="caution">
    <text evidence="3">The sequence shown here is derived from an EMBL/GenBank/DDBJ whole genome shotgun (WGS) entry which is preliminary data.</text>
</comment>
<name>A0A8S3Z6F5_9EUPU</name>
<protein>
    <recommendedName>
        <fullName evidence="5">Cation-dependent mannose-6-phosphate receptor</fullName>
    </recommendedName>
</protein>
<proteinExistence type="predicted"/>
<dbReference type="Pfam" id="PF02157">
    <property type="entry name" value="Man-6-P_recep"/>
    <property type="match status" value="1"/>
</dbReference>
<dbReference type="Proteomes" id="UP000678393">
    <property type="component" value="Unassembled WGS sequence"/>
</dbReference>
<gene>
    <name evidence="3" type="ORF">CUNI_LOCUS10317</name>
</gene>
<evidence type="ECO:0000313" key="3">
    <source>
        <dbReference type="EMBL" id="CAG5124759.1"/>
    </source>
</evidence>
<dbReference type="PANTHER" id="PTHR15071:SF0">
    <property type="entry name" value="MANNOSE 6-PHOSPHATE RECEPTOR-LIKE PROTEIN 1"/>
    <property type="match status" value="1"/>
</dbReference>
<dbReference type="OrthoDB" id="29460at2759"/>
<sequence>MAYPQLKYLRRLLRVDDKLYLVITFMLLLSFHSGLGEPCKFDLDHPCICKTQNFQLNLESFMKARGGADLQATGENDQYIYYVQPCNRKLSTQLQSCITVNPDLVSCQVDANTKQQAYGLGVLHKYEVTRDQDNFILTNSFIQQSDMINRTLHLTVKCSDQDGEFTYQGSNKPPSPVIYKFTLATRHICAGAKNEGGLSPGSVMVIIFFVLLIVYILGGLLFQKFIRKAQGVEIIPNYVFWKDFPFLVKDGFVFTFQCCKGSSGYDKI</sequence>
<keyword evidence="4" id="KW-1185">Reference proteome</keyword>
<keyword evidence="2" id="KW-0812">Transmembrane</keyword>
<organism evidence="3 4">
    <name type="scientific">Candidula unifasciata</name>
    <dbReference type="NCBI Taxonomy" id="100452"/>
    <lineage>
        <taxon>Eukaryota</taxon>
        <taxon>Metazoa</taxon>
        <taxon>Spiralia</taxon>
        <taxon>Lophotrochozoa</taxon>
        <taxon>Mollusca</taxon>
        <taxon>Gastropoda</taxon>
        <taxon>Heterobranchia</taxon>
        <taxon>Euthyneura</taxon>
        <taxon>Panpulmonata</taxon>
        <taxon>Eupulmonata</taxon>
        <taxon>Stylommatophora</taxon>
        <taxon>Helicina</taxon>
        <taxon>Helicoidea</taxon>
        <taxon>Geomitridae</taxon>
        <taxon>Candidula</taxon>
    </lineage>
</organism>
<dbReference type="PANTHER" id="PTHR15071">
    <property type="entry name" value="MANNOSE-6-PHOSPHATE RECEPTOR FAMILY MEMBER"/>
    <property type="match status" value="1"/>
</dbReference>
<feature type="transmembrane region" description="Helical" evidence="2">
    <location>
        <begin position="203"/>
        <end position="222"/>
    </location>
</feature>
<evidence type="ECO:0008006" key="5">
    <source>
        <dbReference type="Google" id="ProtNLM"/>
    </source>
</evidence>
<dbReference type="AlphaFoldDB" id="A0A8S3Z6F5"/>
<accession>A0A8S3Z6F5</accession>
<evidence type="ECO:0000313" key="4">
    <source>
        <dbReference type="Proteomes" id="UP000678393"/>
    </source>
</evidence>